<comment type="caution">
    <text evidence="1">The sequence shown here is derived from an EMBL/GenBank/DDBJ whole genome shotgun (WGS) entry which is preliminary data.</text>
</comment>
<sequence>MTQSTFSAKNWLAQPDIADTANIICGKDPGAGYGKAIYGETTIVSPAAYSLVRNRSIQHHEIISKDGAWLRYVDGRSDLKDMQFFWGTAAIAQADHTLLHQDKSQKALLSLEGILADLAIANIPDNSRLWLALSSHNPDKWGDEINRRVGGVHSFEHKHPITREIVKKTVEIIVTGVYPEGFGSIAHCLFGESSLSLDPSETAIALDIGSSTLIATVFNGNGAVIDRHLIEGGCGELHQAIAEAMDKRSDRASLLSKDVKHSPSLVNKGIVEKTFTYGGNALTGKKFEDEYARCLDEWWSSKIEKFANFASSGNYLDQAKYLVAWGGGVGLPVVADNLASLGFIIPNNPQFINATGLKLLSEIAKEQCQNGKQSA</sequence>
<name>A0A9Q6EK14_NOSLI</name>
<accession>A0A9Q6EK14</accession>
<evidence type="ECO:0000313" key="1">
    <source>
        <dbReference type="EMBL" id="PHK01768.1"/>
    </source>
</evidence>
<dbReference type="Gene3D" id="3.30.420.40">
    <property type="match status" value="2"/>
</dbReference>
<dbReference type="Proteomes" id="UP000222310">
    <property type="component" value="Unassembled WGS sequence"/>
</dbReference>
<dbReference type="InterPro" id="IPR043129">
    <property type="entry name" value="ATPase_NBD"/>
</dbReference>
<dbReference type="CDD" id="cd10227">
    <property type="entry name" value="ASKHA_NBD_ParM-like"/>
    <property type="match status" value="1"/>
</dbReference>
<protein>
    <recommendedName>
        <fullName evidence="3">Actin-like protein N-terminal domain-containing protein</fullName>
    </recommendedName>
</protein>
<proteinExistence type="predicted"/>
<dbReference type="AlphaFoldDB" id="A0A9Q6EK14"/>
<dbReference type="GeneID" id="57094649"/>
<dbReference type="RefSeq" id="WP_099070417.1">
    <property type="nucleotide sequence ID" value="NZ_LAHD01000065.1"/>
</dbReference>
<dbReference type="EMBL" id="LAHD01000065">
    <property type="protein sequence ID" value="PHK01768.1"/>
    <property type="molecule type" value="Genomic_DNA"/>
</dbReference>
<reference evidence="1 2" key="1">
    <citation type="submission" date="2015-02" db="EMBL/GenBank/DDBJ databases">
        <title>Nostoc linckia genome annotation.</title>
        <authorList>
            <person name="Zhou Z."/>
        </authorList>
    </citation>
    <scope>NUCLEOTIDE SEQUENCE [LARGE SCALE GENOMIC DNA]</scope>
    <source>
        <strain evidence="2">z8</strain>
    </source>
</reference>
<gene>
    <name evidence="1" type="ORF">VF08_21145</name>
</gene>
<evidence type="ECO:0000313" key="2">
    <source>
        <dbReference type="Proteomes" id="UP000222310"/>
    </source>
</evidence>
<evidence type="ECO:0008006" key="3">
    <source>
        <dbReference type="Google" id="ProtNLM"/>
    </source>
</evidence>
<dbReference type="SUPFAM" id="SSF53067">
    <property type="entry name" value="Actin-like ATPase domain"/>
    <property type="match status" value="1"/>
</dbReference>
<organism evidence="1 2">
    <name type="scientific">Nostoc linckia z8</name>
    <dbReference type="NCBI Taxonomy" id="1628746"/>
    <lineage>
        <taxon>Bacteria</taxon>
        <taxon>Bacillati</taxon>
        <taxon>Cyanobacteriota</taxon>
        <taxon>Cyanophyceae</taxon>
        <taxon>Nostocales</taxon>
        <taxon>Nostocaceae</taxon>
        <taxon>Nostoc</taxon>
    </lineage>
</organism>